<dbReference type="InterPro" id="IPR052940">
    <property type="entry name" value="Carb_Esterase_6"/>
</dbReference>
<dbReference type="Gene3D" id="3.40.50.1110">
    <property type="entry name" value="SGNH hydrolase"/>
    <property type="match status" value="1"/>
</dbReference>
<dbReference type="PANTHER" id="PTHR31988">
    <property type="entry name" value="ESTERASE, PUTATIVE (DUF303)-RELATED"/>
    <property type="match status" value="1"/>
</dbReference>
<dbReference type="EMBL" id="JAGUCO010000010">
    <property type="protein sequence ID" value="MBS2099366.1"/>
    <property type="molecule type" value="Genomic_DNA"/>
</dbReference>
<dbReference type="InterPro" id="IPR005181">
    <property type="entry name" value="SASA"/>
</dbReference>
<accession>A0ABS5JWT0</accession>
<name>A0ABS5JWT0_9BACT</name>
<evidence type="ECO:0000256" key="1">
    <source>
        <dbReference type="ARBA" id="ARBA00022801"/>
    </source>
</evidence>
<proteinExistence type="predicted"/>
<evidence type="ECO:0000313" key="3">
    <source>
        <dbReference type="EMBL" id="MBS2099366.1"/>
    </source>
</evidence>
<evidence type="ECO:0000259" key="2">
    <source>
        <dbReference type="Pfam" id="PF03629"/>
    </source>
</evidence>
<dbReference type="InterPro" id="IPR036514">
    <property type="entry name" value="SGNH_hydro_sf"/>
</dbReference>
<reference evidence="3 4" key="1">
    <citation type="journal article" date="2015" name="Int. J. Syst. Evol. Microbiol.">
        <title>Carboxylicivirga linearis sp. nov., isolated from a sea cucumber culture pond.</title>
        <authorList>
            <person name="Wang F.Q."/>
            <person name="Zhou Y.X."/>
            <person name="Lin X.Z."/>
            <person name="Chen G.J."/>
            <person name="Du Z.J."/>
        </authorList>
    </citation>
    <scope>NUCLEOTIDE SEQUENCE [LARGE SCALE GENOMIC DNA]</scope>
    <source>
        <strain evidence="3 4">FB218</strain>
    </source>
</reference>
<evidence type="ECO:0000313" key="4">
    <source>
        <dbReference type="Proteomes" id="UP000708576"/>
    </source>
</evidence>
<dbReference type="PANTHER" id="PTHR31988:SF19">
    <property type="entry name" value="9-O-ACETYL-N-ACETYLNEURAMINIC ACID DEACETYLASE-RELATED"/>
    <property type="match status" value="1"/>
</dbReference>
<keyword evidence="1" id="KW-0378">Hydrolase</keyword>
<dbReference type="Proteomes" id="UP000708576">
    <property type="component" value="Unassembled WGS sequence"/>
</dbReference>
<comment type="caution">
    <text evidence="3">The sequence shown here is derived from an EMBL/GenBank/DDBJ whole genome shotgun (WGS) entry which is preliminary data.</text>
</comment>
<keyword evidence="4" id="KW-1185">Reference proteome</keyword>
<protein>
    <submittedName>
        <fullName evidence="3">Sialate O-acetylesterase</fullName>
    </submittedName>
</protein>
<sequence length="300" mass="33275">MVKAQLDNNSTYTVNIPSGAVINTSGIELKEEIEFSFSTKEKIEHEKDPNFHIYLCFGQSNMEGQGAIESQDKTVNERFQVMQALDCSELGTKGEWRVAVPPLCQCASGLSPADYFGRTLIDNLPTDVTVGVINVAIGGCDIRLFDKDIYQDYTNTYTESWFQDKIAAYEGNPYQYLINLAKLAQEDGVIKGILLHQGETNTGDDQWPLYVKKIYEDMLDDLTLSADDVPILAGEVFAGEENCCSSMNDIINTLPEYVPTAHIISSEGCPGQDNAHFNSAGYRLLGERYAEMMLSLLGIE</sequence>
<dbReference type="Pfam" id="PF03629">
    <property type="entry name" value="SASA"/>
    <property type="match status" value="1"/>
</dbReference>
<gene>
    <name evidence="3" type="ORF">KEM10_13815</name>
</gene>
<dbReference type="SUPFAM" id="SSF52266">
    <property type="entry name" value="SGNH hydrolase"/>
    <property type="match status" value="1"/>
</dbReference>
<organism evidence="3 4">
    <name type="scientific">Carboxylicivirga linearis</name>
    <dbReference type="NCBI Taxonomy" id="1628157"/>
    <lineage>
        <taxon>Bacteria</taxon>
        <taxon>Pseudomonadati</taxon>
        <taxon>Bacteroidota</taxon>
        <taxon>Bacteroidia</taxon>
        <taxon>Marinilabiliales</taxon>
        <taxon>Marinilabiliaceae</taxon>
        <taxon>Carboxylicivirga</taxon>
    </lineage>
</organism>
<feature type="domain" description="Sialate O-acetylesterase" evidence="2">
    <location>
        <begin position="51"/>
        <end position="294"/>
    </location>
</feature>